<sequence>VDKRLLHLEHEVPRVTDAVAEVENIATRRVDWIIQKASQKLRPPGTSRAQLHCSYFSPRFCCSGVSGLQLELQLFRKGDPPVAGESEGDCAVFLWATKGLNITYKLSVAGKTIELQKAFNGRVPYGTQRFCFVKDQIHRETDTLQVSVEILEIVKQVDHIVTNPEPAPSEEATDGEEQHVDKRPLDCTIRFRKNVNNRILDQVRHQVDLMRSRMVRKVEWRVEQASMLRRCFPEGEPICSTAFSAAGIEGLQ</sequence>
<gene>
    <name evidence="1" type="ORF">PCOR1329_LOCUS15635</name>
</gene>
<evidence type="ECO:0000313" key="2">
    <source>
        <dbReference type="Proteomes" id="UP001189429"/>
    </source>
</evidence>
<dbReference type="EMBL" id="CAUYUJ010004746">
    <property type="protein sequence ID" value="CAK0810799.1"/>
    <property type="molecule type" value="Genomic_DNA"/>
</dbReference>
<accession>A0ABN9R1Z5</accession>
<comment type="caution">
    <text evidence="1">The sequence shown here is derived from an EMBL/GenBank/DDBJ whole genome shotgun (WGS) entry which is preliminary data.</text>
</comment>
<proteinExistence type="predicted"/>
<organism evidence="1 2">
    <name type="scientific">Prorocentrum cordatum</name>
    <dbReference type="NCBI Taxonomy" id="2364126"/>
    <lineage>
        <taxon>Eukaryota</taxon>
        <taxon>Sar</taxon>
        <taxon>Alveolata</taxon>
        <taxon>Dinophyceae</taxon>
        <taxon>Prorocentrales</taxon>
        <taxon>Prorocentraceae</taxon>
        <taxon>Prorocentrum</taxon>
    </lineage>
</organism>
<feature type="non-terminal residue" evidence="1">
    <location>
        <position position="1"/>
    </location>
</feature>
<keyword evidence="2" id="KW-1185">Reference proteome</keyword>
<name>A0ABN9R1Z5_9DINO</name>
<protein>
    <submittedName>
        <fullName evidence="1">Uncharacterized protein</fullName>
    </submittedName>
</protein>
<evidence type="ECO:0000313" key="1">
    <source>
        <dbReference type="EMBL" id="CAK0810799.1"/>
    </source>
</evidence>
<feature type="non-terminal residue" evidence="1">
    <location>
        <position position="252"/>
    </location>
</feature>
<dbReference type="Proteomes" id="UP001189429">
    <property type="component" value="Unassembled WGS sequence"/>
</dbReference>
<reference evidence="1" key="1">
    <citation type="submission" date="2023-10" db="EMBL/GenBank/DDBJ databases">
        <authorList>
            <person name="Chen Y."/>
            <person name="Shah S."/>
            <person name="Dougan E. K."/>
            <person name="Thang M."/>
            <person name="Chan C."/>
        </authorList>
    </citation>
    <scope>NUCLEOTIDE SEQUENCE [LARGE SCALE GENOMIC DNA]</scope>
</reference>